<comment type="caution">
    <text evidence="1">The sequence shown here is derived from an EMBL/GenBank/DDBJ whole genome shotgun (WGS) entry which is preliminary data.</text>
</comment>
<dbReference type="EMBL" id="VSRR010000898">
    <property type="protein sequence ID" value="MPC20671.1"/>
    <property type="molecule type" value="Genomic_DNA"/>
</dbReference>
<evidence type="ECO:0000313" key="1">
    <source>
        <dbReference type="EMBL" id="MPC20671.1"/>
    </source>
</evidence>
<sequence>MDHRMIMITVTSFTGFDSSIQEKLGNNYINSATPRRSQPYIVSFHAPFIKPLSPRLATSMLAHISSVNPLTDTLLVARHPPNSCPPPCVLLLGEATRPE</sequence>
<evidence type="ECO:0000313" key="2">
    <source>
        <dbReference type="Proteomes" id="UP000324222"/>
    </source>
</evidence>
<accession>A0A5B7DGR8</accession>
<organism evidence="1 2">
    <name type="scientific">Portunus trituberculatus</name>
    <name type="common">Swimming crab</name>
    <name type="synonym">Neptunus trituberculatus</name>
    <dbReference type="NCBI Taxonomy" id="210409"/>
    <lineage>
        <taxon>Eukaryota</taxon>
        <taxon>Metazoa</taxon>
        <taxon>Ecdysozoa</taxon>
        <taxon>Arthropoda</taxon>
        <taxon>Crustacea</taxon>
        <taxon>Multicrustacea</taxon>
        <taxon>Malacostraca</taxon>
        <taxon>Eumalacostraca</taxon>
        <taxon>Eucarida</taxon>
        <taxon>Decapoda</taxon>
        <taxon>Pleocyemata</taxon>
        <taxon>Brachyura</taxon>
        <taxon>Eubrachyura</taxon>
        <taxon>Portunoidea</taxon>
        <taxon>Portunidae</taxon>
        <taxon>Portuninae</taxon>
        <taxon>Portunus</taxon>
    </lineage>
</organism>
<proteinExistence type="predicted"/>
<gene>
    <name evidence="1" type="ORF">E2C01_013625</name>
</gene>
<keyword evidence="2" id="KW-1185">Reference proteome</keyword>
<dbReference type="AlphaFoldDB" id="A0A5B7DGR8"/>
<reference evidence="1 2" key="1">
    <citation type="submission" date="2019-05" db="EMBL/GenBank/DDBJ databases">
        <title>Another draft genome of Portunus trituberculatus and its Hox gene families provides insights of decapod evolution.</title>
        <authorList>
            <person name="Jeong J.-H."/>
            <person name="Song I."/>
            <person name="Kim S."/>
            <person name="Choi T."/>
            <person name="Kim D."/>
            <person name="Ryu S."/>
            <person name="Kim W."/>
        </authorList>
    </citation>
    <scope>NUCLEOTIDE SEQUENCE [LARGE SCALE GENOMIC DNA]</scope>
    <source>
        <tissue evidence="1">Muscle</tissue>
    </source>
</reference>
<protein>
    <submittedName>
        <fullName evidence="1">Uncharacterized protein</fullName>
    </submittedName>
</protein>
<dbReference type="Proteomes" id="UP000324222">
    <property type="component" value="Unassembled WGS sequence"/>
</dbReference>
<name>A0A5B7DGR8_PORTR</name>